<protein>
    <submittedName>
        <fullName evidence="1">Uncharacterized protein</fullName>
    </submittedName>
</protein>
<accession>A0ABV6DWH6</accession>
<dbReference type="RefSeq" id="WP_378516764.1">
    <property type="nucleotide sequence ID" value="NZ_CBCSDI010000003.1"/>
</dbReference>
<evidence type="ECO:0000313" key="1">
    <source>
        <dbReference type="EMBL" id="MFC0221055.1"/>
    </source>
</evidence>
<reference evidence="1 2" key="1">
    <citation type="submission" date="2024-09" db="EMBL/GenBank/DDBJ databases">
        <authorList>
            <person name="Sun Q."/>
            <person name="Mori K."/>
        </authorList>
    </citation>
    <scope>NUCLEOTIDE SEQUENCE [LARGE SCALE GENOMIC DNA]</scope>
    <source>
        <strain evidence="1 2">CCM 8654</strain>
    </source>
</reference>
<keyword evidence="2" id="KW-1185">Reference proteome</keyword>
<comment type="caution">
    <text evidence="1">The sequence shown here is derived from an EMBL/GenBank/DDBJ whole genome shotgun (WGS) entry which is preliminary data.</text>
</comment>
<evidence type="ECO:0000313" key="2">
    <source>
        <dbReference type="Proteomes" id="UP001589698"/>
    </source>
</evidence>
<dbReference type="EMBL" id="JBHLXH010000001">
    <property type="protein sequence ID" value="MFC0221055.1"/>
    <property type="molecule type" value="Genomic_DNA"/>
</dbReference>
<proteinExistence type="predicted"/>
<gene>
    <name evidence="1" type="ORF">ACFFJG_01075</name>
</gene>
<name>A0ABV6DWH6_9ACTN</name>
<sequence>MSAGDGTEWLPPDALLALVERDVVITGDESPRAVLMAEPALMVNVSSPSVPPLDLHTYQVRLARWEAGEGPRLTGMPEFVQALATTTVPTRAAVVSGTSTTYTFLLDAAMSKVLACVATDAPAPTAK</sequence>
<dbReference type="Proteomes" id="UP001589698">
    <property type="component" value="Unassembled WGS sequence"/>
</dbReference>
<organism evidence="1 2">
    <name type="scientific">Nocardioides zeicaulis</name>
    <dbReference type="NCBI Taxonomy" id="1776857"/>
    <lineage>
        <taxon>Bacteria</taxon>
        <taxon>Bacillati</taxon>
        <taxon>Actinomycetota</taxon>
        <taxon>Actinomycetes</taxon>
        <taxon>Propionibacteriales</taxon>
        <taxon>Nocardioidaceae</taxon>
        <taxon>Nocardioides</taxon>
    </lineage>
</organism>